<feature type="domain" description="Large ribosomal subunit protein bL12 C-terminal" evidence="5">
    <location>
        <begin position="163"/>
        <end position="229"/>
    </location>
</feature>
<dbReference type="STRING" id="218851.A0A2G5EAM4"/>
<dbReference type="Gene3D" id="3.30.1390.10">
    <property type="match status" value="1"/>
</dbReference>
<dbReference type="Pfam" id="PF00542">
    <property type="entry name" value="Ribosomal_L12"/>
    <property type="match status" value="1"/>
</dbReference>
<gene>
    <name evidence="6" type="ORF">AQUCO_01000579v1</name>
</gene>
<sequence length="230" mass="25698">MKYFRLISPLLNPNSNSQTTLGFLRSKPLFSFTFSTSSSSYSNLYQLPEFKIPINQSWNHTRYASESTTTTTIDKQEPKKFTASKRVMEIVDEIVILNQIEVTDLFELVAKKLDLKENEIPMMVAMMPGMERGFGVQSSGRGGGGGGEGGKKEEKKKEEKTAFDVKLEGFDAASKIKIIKEVRTFTDLGLKEAKDLVEKAPIVLKKGVIKEEAEKIIEKMKAIGAKVSME</sequence>
<organism evidence="6 7">
    <name type="scientific">Aquilegia coerulea</name>
    <name type="common">Rocky mountain columbine</name>
    <dbReference type="NCBI Taxonomy" id="218851"/>
    <lineage>
        <taxon>Eukaryota</taxon>
        <taxon>Viridiplantae</taxon>
        <taxon>Streptophyta</taxon>
        <taxon>Embryophyta</taxon>
        <taxon>Tracheophyta</taxon>
        <taxon>Spermatophyta</taxon>
        <taxon>Magnoliopsida</taxon>
        <taxon>Ranunculales</taxon>
        <taxon>Ranunculaceae</taxon>
        <taxon>Thalictroideae</taxon>
        <taxon>Aquilegia</taxon>
    </lineage>
</organism>
<dbReference type="PANTHER" id="PTHR45987:SF4">
    <property type="entry name" value="LARGE RIBOSOMAL SUBUNIT PROTEIN BL12M"/>
    <property type="match status" value="1"/>
</dbReference>
<evidence type="ECO:0000256" key="4">
    <source>
        <dbReference type="SAM" id="MobiDB-lite"/>
    </source>
</evidence>
<dbReference type="GO" id="GO:0005840">
    <property type="term" value="C:ribosome"/>
    <property type="evidence" value="ECO:0007669"/>
    <property type="project" value="UniProtKB-KW"/>
</dbReference>
<dbReference type="InterPro" id="IPR000206">
    <property type="entry name" value="Ribosomal_bL12"/>
</dbReference>
<protein>
    <recommendedName>
        <fullName evidence="5">Large ribosomal subunit protein bL12 C-terminal domain-containing protein</fullName>
    </recommendedName>
</protein>
<dbReference type="AlphaFoldDB" id="A0A2G5EAM4"/>
<dbReference type="FunCoup" id="A0A2G5EAM4">
    <property type="interactions" value="2808"/>
</dbReference>
<evidence type="ECO:0000259" key="5">
    <source>
        <dbReference type="Pfam" id="PF00542"/>
    </source>
</evidence>
<evidence type="ECO:0000313" key="7">
    <source>
        <dbReference type="Proteomes" id="UP000230069"/>
    </source>
</evidence>
<dbReference type="CDD" id="cd00387">
    <property type="entry name" value="Ribosomal_L7_L12"/>
    <property type="match status" value="1"/>
</dbReference>
<evidence type="ECO:0000256" key="1">
    <source>
        <dbReference type="ARBA" id="ARBA00007197"/>
    </source>
</evidence>
<feature type="compositionally biased region" description="Basic and acidic residues" evidence="4">
    <location>
        <begin position="149"/>
        <end position="158"/>
    </location>
</feature>
<name>A0A2G5EAM4_AQUCA</name>
<dbReference type="OrthoDB" id="250175at2759"/>
<feature type="region of interest" description="Disordered" evidence="4">
    <location>
        <begin position="134"/>
        <end position="158"/>
    </location>
</feature>
<evidence type="ECO:0000313" key="6">
    <source>
        <dbReference type="EMBL" id="PIA52805.1"/>
    </source>
</evidence>
<keyword evidence="2" id="KW-0689">Ribosomal protein</keyword>
<dbReference type="PANTHER" id="PTHR45987">
    <property type="entry name" value="39S RIBOSOMAL PROTEIN L12"/>
    <property type="match status" value="1"/>
</dbReference>
<dbReference type="GO" id="GO:0003735">
    <property type="term" value="F:structural constituent of ribosome"/>
    <property type="evidence" value="ECO:0007669"/>
    <property type="project" value="InterPro"/>
</dbReference>
<dbReference type="FunFam" id="3.30.1390.10:FF:000001">
    <property type="entry name" value="50S ribosomal protein L7/L12"/>
    <property type="match status" value="1"/>
</dbReference>
<accession>A0A2G5EAM4</accession>
<keyword evidence="3" id="KW-0687">Ribonucleoprotein</keyword>
<evidence type="ECO:0000256" key="3">
    <source>
        <dbReference type="ARBA" id="ARBA00023274"/>
    </source>
</evidence>
<evidence type="ECO:0000256" key="2">
    <source>
        <dbReference type="ARBA" id="ARBA00022980"/>
    </source>
</evidence>
<dbReference type="GO" id="GO:0006412">
    <property type="term" value="P:translation"/>
    <property type="evidence" value="ECO:0007669"/>
    <property type="project" value="InterPro"/>
</dbReference>
<dbReference type="Proteomes" id="UP000230069">
    <property type="component" value="Unassembled WGS sequence"/>
</dbReference>
<dbReference type="EMBL" id="KZ305027">
    <property type="protein sequence ID" value="PIA52805.1"/>
    <property type="molecule type" value="Genomic_DNA"/>
</dbReference>
<proteinExistence type="inferred from homology"/>
<dbReference type="HAMAP" id="MF_00368">
    <property type="entry name" value="Ribosomal_bL12"/>
    <property type="match status" value="1"/>
</dbReference>
<dbReference type="GO" id="GO:1990904">
    <property type="term" value="C:ribonucleoprotein complex"/>
    <property type="evidence" value="ECO:0007669"/>
    <property type="project" value="UniProtKB-KW"/>
</dbReference>
<dbReference type="GO" id="GO:0003729">
    <property type="term" value="F:mRNA binding"/>
    <property type="evidence" value="ECO:0007669"/>
    <property type="project" value="TreeGrafter"/>
</dbReference>
<comment type="similarity">
    <text evidence="1">Belongs to the bacterial ribosomal protein bL12 family.</text>
</comment>
<dbReference type="InParanoid" id="A0A2G5EAM4"/>
<dbReference type="SUPFAM" id="SSF54736">
    <property type="entry name" value="ClpS-like"/>
    <property type="match status" value="1"/>
</dbReference>
<keyword evidence="7" id="KW-1185">Reference proteome</keyword>
<dbReference type="InterPro" id="IPR014719">
    <property type="entry name" value="Ribosomal_bL12_C/ClpS-like"/>
</dbReference>
<reference evidence="6 7" key="1">
    <citation type="submission" date="2017-09" db="EMBL/GenBank/DDBJ databases">
        <title>WGS assembly of Aquilegia coerulea Goldsmith.</title>
        <authorList>
            <person name="Hodges S."/>
            <person name="Kramer E."/>
            <person name="Nordborg M."/>
            <person name="Tomkins J."/>
            <person name="Borevitz J."/>
            <person name="Derieg N."/>
            <person name="Yan J."/>
            <person name="Mihaltcheva S."/>
            <person name="Hayes R.D."/>
            <person name="Rokhsar D."/>
        </authorList>
    </citation>
    <scope>NUCLEOTIDE SEQUENCE [LARGE SCALE GENOMIC DNA]</scope>
    <source>
        <strain evidence="7">cv. Goldsmith</strain>
    </source>
</reference>
<dbReference type="InterPro" id="IPR013823">
    <property type="entry name" value="Ribosomal_bL12_C"/>
</dbReference>